<protein>
    <submittedName>
        <fullName evidence="2">YbjQ family protein</fullName>
    </submittedName>
</protein>
<dbReference type="SUPFAM" id="SSF117782">
    <property type="entry name" value="YbjQ-like"/>
    <property type="match status" value="1"/>
</dbReference>
<dbReference type="PANTHER" id="PTHR34068">
    <property type="entry name" value="UPF0145 PROTEIN YBJQ"/>
    <property type="match status" value="1"/>
</dbReference>
<sequence length="160" mass="17565">MNAAFAQLAGPLIVFAALMLCGLIFGSAAERRHYKSIYQRERQLRHVLVFPERLPPPQVPAPSSLLVVGSVVISADYFKRFVAILRMLVGGRLNTYESLLDRARREAILRMKEQAQAQGAQSVFNVKLQTAAIAGRSARAGTACLEVIAYGTALRSPPKR</sequence>
<dbReference type="RefSeq" id="WP_302711868.1">
    <property type="nucleotide sequence ID" value="NZ_JAULRT010000035.1"/>
</dbReference>
<evidence type="ECO:0000313" key="2">
    <source>
        <dbReference type="EMBL" id="MDO3381727.1"/>
    </source>
</evidence>
<organism evidence="2 3">
    <name type="scientific">Gilvimarinus algae</name>
    <dbReference type="NCBI Taxonomy" id="3058037"/>
    <lineage>
        <taxon>Bacteria</taxon>
        <taxon>Pseudomonadati</taxon>
        <taxon>Pseudomonadota</taxon>
        <taxon>Gammaproteobacteria</taxon>
        <taxon>Cellvibrionales</taxon>
        <taxon>Cellvibrionaceae</taxon>
        <taxon>Gilvimarinus</taxon>
    </lineage>
</organism>
<dbReference type="EMBL" id="JAULRT010000035">
    <property type="protein sequence ID" value="MDO3381727.1"/>
    <property type="molecule type" value="Genomic_DNA"/>
</dbReference>
<dbReference type="Gene3D" id="3.30.110.70">
    <property type="entry name" value="Hypothetical protein apc22750. Chain B"/>
    <property type="match status" value="1"/>
</dbReference>
<proteinExistence type="inferred from homology"/>
<comment type="similarity">
    <text evidence="1">Belongs to the UPF0145 family.</text>
</comment>
<comment type="caution">
    <text evidence="2">The sequence shown here is derived from an EMBL/GenBank/DDBJ whole genome shotgun (WGS) entry which is preliminary data.</text>
</comment>
<accession>A0ABT8TCA7</accession>
<dbReference type="PANTHER" id="PTHR34068:SF2">
    <property type="entry name" value="UPF0145 PROTEIN SCO3412"/>
    <property type="match status" value="1"/>
</dbReference>
<gene>
    <name evidence="2" type="ORF">QWI16_06030</name>
</gene>
<keyword evidence="3" id="KW-1185">Reference proteome</keyword>
<dbReference type="InterPro" id="IPR002765">
    <property type="entry name" value="UPF0145_YbjQ-like"/>
</dbReference>
<name>A0ABT8TCA7_9GAMM</name>
<dbReference type="InterPro" id="IPR035439">
    <property type="entry name" value="UPF0145_dom_sf"/>
</dbReference>
<dbReference type="Proteomes" id="UP001168380">
    <property type="component" value="Unassembled WGS sequence"/>
</dbReference>
<evidence type="ECO:0000256" key="1">
    <source>
        <dbReference type="ARBA" id="ARBA00010751"/>
    </source>
</evidence>
<evidence type="ECO:0000313" key="3">
    <source>
        <dbReference type="Proteomes" id="UP001168380"/>
    </source>
</evidence>
<dbReference type="Pfam" id="PF01906">
    <property type="entry name" value="YbjQ_1"/>
    <property type="match status" value="1"/>
</dbReference>
<reference evidence="2" key="1">
    <citation type="submission" date="2023-07" db="EMBL/GenBank/DDBJ databases">
        <title>Gilvimarinus algae sp. nov., isolated from the surface of Kelp.</title>
        <authorList>
            <person name="Sun Y.Y."/>
            <person name="Gong Y."/>
            <person name="Du Z.J."/>
        </authorList>
    </citation>
    <scope>NUCLEOTIDE SEQUENCE</scope>
    <source>
        <strain evidence="2">SDUM040014</strain>
    </source>
</reference>